<dbReference type="GO" id="GO:0008830">
    <property type="term" value="F:dTDP-4-dehydrorhamnose 3,5-epimerase activity"/>
    <property type="evidence" value="ECO:0007669"/>
    <property type="project" value="InterPro"/>
</dbReference>
<dbReference type="Gene3D" id="2.60.120.10">
    <property type="entry name" value="Jelly Rolls"/>
    <property type="match status" value="1"/>
</dbReference>
<reference evidence="1" key="1">
    <citation type="submission" date="2020-05" db="EMBL/GenBank/DDBJ databases">
        <authorList>
            <person name="Chiriac C."/>
            <person name="Salcher M."/>
            <person name="Ghai R."/>
            <person name="Kavagutti S V."/>
        </authorList>
    </citation>
    <scope>NUCLEOTIDE SEQUENCE</scope>
</reference>
<protein>
    <submittedName>
        <fullName evidence="1">Unannotated protein</fullName>
    </submittedName>
</protein>
<evidence type="ECO:0000313" key="1">
    <source>
        <dbReference type="EMBL" id="CAB4901676.1"/>
    </source>
</evidence>
<dbReference type="SUPFAM" id="SSF51182">
    <property type="entry name" value="RmlC-like cupins"/>
    <property type="match status" value="1"/>
</dbReference>
<name>A0A6J7G354_9ZZZZ</name>
<gene>
    <name evidence="1" type="ORF">UFOPK3576_00502</name>
</gene>
<dbReference type="EMBL" id="CAFBMO010000014">
    <property type="protein sequence ID" value="CAB4901676.1"/>
    <property type="molecule type" value="Genomic_DNA"/>
</dbReference>
<proteinExistence type="predicted"/>
<dbReference type="InterPro" id="IPR000888">
    <property type="entry name" value="RmlC-like"/>
</dbReference>
<dbReference type="InterPro" id="IPR011051">
    <property type="entry name" value="RmlC_Cupin_sf"/>
</dbReference>
<dbReference type="Pfam" id="PF00908">
    <property type="entry name" value="dTDP_sugar_isom"/>
    <property type="match status" value="1"/>
</dbReference>
<accession>A0A6J7G354</accession>
<dbReference type="InterPro" id="IPR014710">
    <property type="entry name" value="RmlC-like_jellyroll"/>
</dbReference>
<organism evidence="1">
    <name type="scientific">freshwater metagenome</name>
    <dbReference type="NCBI Taxonomy" id="449393"/>
    <lineage>
        <taxon>unclassified sequences</taxon>
        <taxon>metagenomes</taxon>
        <taxon>ecological metagenomes</taxon>
    </lineage>
</organism>
<dbReference type="AlphaFoldDB" id="A0A6J7G354"/>
<sequence length="71" mass="7451">MTVGYLCSEPYAPGREHGIHPLDPALGLPFPEGTAALLSPKDAAAPTLAQAAELGLLPTYDECKEFIATLK</sequence>